<keyword evidence="2" id="KW-1185">Reference proteome</keyword>
<evidence type="ECO:0000313" key="1">
    <source>
        <dbReference type="EMBL" id="KAB8067519.1"/>
    </source>
</evidence>
<dbReference type="Proteomes" id="UP000326565">
    <property type="component" value="Unassembled WGS sequence"/>
</dbReference>
<dbReference type="AlphaFoldDB" id="A0A5N5WH72"/>
<name>A0A5N5WH72_9EURO</name>
<sequence length="216" mass="24080">MKSELESENKIGEAASWHSMVSSNQNYPSLSNRGLTCLLLDFVKVCLVVLKFDTWIGQGQGEYCIVGKAIWFGQAQSHYVFPNLDSDVERMDLQVLSKEVTSIVATHKAKDDGVSRAKPITGSHRADHSSSLTVYDRPMHSYLPKSVNFAPARVSLDEVLTYVWVRIYLIGFHDGILYLHKDPSGTCIMSDIPDLTIGDDIPCFCHQDFPQSVPAN</sequence>
<reference evidence="1 2" key="1">
    <citation type="submission" date="2019-04" db="EMBL/GenBank/DDBJ databases">
        <title>Friends and foes A comparative genomics study of 23 Aspergillus species from section Flavi.</title>
        <authorList>
            <consortium name="DOE Joint Genome Institute"/>
            <person name="Kjaerbolling I."/>
            <person name="Vesth T."/>
            <person name="Frisvad J.C."/>
            <person name="Nybo J.L."/>
            <person name="Theobald S."/>
            <person name="Kildgaard S."/>
            <person name="Isbrandt T."/>
            <person name="Kuo A."/>
            <person name="Sato A."/>
            <person name="Lyhne E.K."/>
            <person name="Kogle M.E."/>
            <person name="Wiebenga A."/>
            <person name="Kun R.S."/>
            <person name="Lubbers R.J."/>
            <person name="Makela M.R."/>
            <person name="Barry K."/>
            <person name="Chovatia M."/>
            <person name="Clum A."/>
            <person name="Daum C."/>
            <person name="Haridas S."/>
            <person name="He G."/>
            <person name="LaButti K."/>
            <person name="Lipzen A."/>
            <person name="Mondo S."/>
            <person name="Riley R."/>
            <person name="Salamov A."/>
            <person name="Simmons B.A."/>
            <person name="Magnuson J.K."/>
            <person name="Henrissat B."/>
            <person name="Mortensen U.H."/>
            <person name="Larsen T.O."/>
            <person name="Devries R.P."/>
            <person name="Grigoriev I.V."/>
            <person name="Machida M."/>
            <person name="Baker S.E."/>
            <person name="Andersen M.R."/>
        </authorList>
    </citation>
    <scope>NUCLEOTIDE SEQUENCE [LARGE SCALE GENOMIC DNA]</scope>
    <source>
        <strain evidence="1 2">CBS 151.66</strain>
    </source>
</reference>
<dbReference type="OrthoDB" id="10325315at2759"/>
<dbReference type="EMBL" id="ML732476">
    <property type="protein sequence ID" value="KAB8067519.1"/>
    <property type="molecule type" value="Genomic_DNA"/>
</dbReference>
<protein>
    <submittedName>
        <fullName evidence="1">Uncharacterized protein</fullName>
    </submittedName>
</protein>
<accession>A0A5N5WH72</accession>
<proteinExistence type="predicted"/>
<organism evidence="1 2">
    <name type="scientific">Aspergillus leporis</name>
    <dbReference type="NCBI Taxonomy" id="41062"/>
    <lineage>
        <taxon>Eukaryota</taxon>
        <taxon>Fungi</taxon>
        <taxon>Dikarya</taxon>
        <taxon>Ascomycota</taxon>
        <taxon>Pezizomycotina</taxon>
        <taxon>Eurotiomycetes</taxon>
        <taxon>Eurotiomycetidae</taxon>
        <taxon>Eurotiales</taxon>
        <taxon>Aspergillaceae</taxon>
        <taxon>Aspergillus</taxon>
        <taxon>Aspergillus subgen. Circumdati</taxon>
    </lineage>
</organism>
<gene>
    <name evidence="1" type="ORF">BDV29DRAFT_200155</name>
</gene>
<evidence type="ECO:0000313" key="2">
    <source>
        <dbReference type="Proteomes" id="UP000326565"/>
    </source>
</evidence>